<dbReference type="InterPro" id="IPR030224">
    <property type="entry name" value="Sla2_fam"/>
</dbReference>
<dbReference type="CDD" id="cd17006">
    <property type="entry name" value="ANTH_N_HIP1_like"/>
    <property type="match status" value="1"/>
</dbReference>
<keyword evidence="3" id="KW-0963">Cytoplasm</keyword>
<sequence length="953" mass="106698">MAVNLQRVLSNRKQNPVDKAREHFERHQMTAMHKALTPTEYPLKGKHCRTLILGTFHEHCAHTFWDLALKQPLQGNPFVCWKFCHTLHKVLRDGHEKTLEDSQKYKPRIEYLGKLWGHLKDGYGRLISLYCKLLVTKLQFHNRFPGFPGNLEISDEQIRKLFGNIIDSYFELAVEILDYLEAILALQEGVFGSLDMSRANSMTGMGQCRLAPLIPCIQDATRLYDYIVKVMFRLHSSLPADVLVGHRERFRVQFIQLRDFFANSANLQYFKPLIQIPQLPEKPPNFLIESELRKHVTPVAVVPLTEEEQETSLIDVNEETSEYSDTPPSSSEMDLVDLQSAGNGGFSPDLMQKEMEVESLRQQLDESFRQLNGMKQMLDAESQERHRLDAELRLKERELQAETHSKASLLAQFASTTSTSSEMGKRLAESEEKFQKLKELYSKLREEHISLIRQKAELDKALVAAKQSSEGIQGDISRYISELDRLQQEKESLEARMQISDSSASEAMRGKEELEAELLMVRTKMRESIEALEKRVRGLRAAVCDAQIDIIGRSRVVEQTDDAVLANVTCTPDHLLNVLERASSVLEKCVSDSLRLSDVATENQSLSSDQDVRHILTATELIAASALYAKVVSRTCPDVEKGDDIFSSANSLLDSLIPVFSCGSLAPSASRTELQDRIRGMRNLVAPLVAGMRNGADVEDLAAQVESEMEAMDREIEAAAQKIEDLLSRSRSKDSGIRLEVNGKILDSCVSLMAAIRVLVVKSRALQSEIVAQGKGRAPGKEFYKKHHRWTEGLISAAKAVGSAAKFLLESADKVASGMGKLEEVMVASQEIAASTAQLVVASRVKADPNSKNLSALGVASKDVSKATGNVVATAKGCREMVEEKEEMDFTKLSAHQTKRLEMETQVRVITLETELEKERLKLASLRRLHYKEDDGEGGPESEREVSGGWVMT</sequence>
<name>A0A7R8WF21_9CRUS</name>
<dbReference type="GO" id="GO:0080025">
    <property type="term" value="F:phosphatidylinositol-3,5-bisphosphate binding"/>
    <property type="evidence" value="ECO:0007669"/>
    <property type="project" value="TreeGrafter"/>
</dbReference>
<dbReference type="SUPFAM" id="SSF109885">
    <property type="entry name" value="I/LWEQ domain"/>
    <property type="match status" value="1"/>
</dbReference>
<dbReference type="GO" id="GO:0007015">
    <property type="term" value="P:actin filament organization"/>
    <property type="evidence" value="ECO:0007669"/>
    <property type="project" value="TreeGrafter"/>
</dbReference>
<evidence type="ECO:0000313" key="5">
    <source>
        <dbReference type="EMBL" id="CAD7230464.1"/>
    </source>
</evidence>
<dbReference type="GO" id="GO:0048268">
    <property type="term" value="P:clathrin coat assembly"/>
    <property type="evidence" value="ECO:0007669"/>
    <property type="project" value="TreeGrafter"/>
</dbReference>
<accession>A0A7R8WF21</accession>
<protein>
    <submittedName>
        <fullName evidence="5">Uncharacterized protein</fullName>
    </submittedName>
</protein>
<dbReference type="GO" id="GO:0030864">
    <property type="term" value="C:cortical actin cytoskeleton"/>
    <property type="evidence" value="ECO:0007669"/>
    <property type="project" value="TreeGrafter"/>
</dbReference>
<dbReference type="AlphaFoldDB" id="A0A7R8WF21"/>
<dbReference type="InterPro" id="IPR035964">
    <property type="entry name" value="I/LWEQ_dom_sf"/>
</dbReference>
<evidence type="ECO:0000256" key="3">
    <source>
        <dbReference type="ARBA" id="ARBA00022490"/>
    </source>
</evidence>
<organism evidence="5">
    <name type="scientific">Cyprideis torosa</name>
    <dbReference type="NCBI Taxonomy" id="163714"/>
    <lineage>
        <taxon>Eukaryota</taxon>
        <taxon>Metazoa</taxon>
        <taxon>Ecdysozoa</taxon>
        <taxon>Arthropoda</taxon>
        <taxon>Crustacea</taxon>
        <taxon>Oligostraca</taxon>
        <taxon>Ostracoda</taxon>
        <taxon>Podocopa</taxon>
        <taxon>Podocopida</taxon>
        <taxon>Cytherocopina</taxon>
        <taxon>Cytheroidea</taxon>
        <taxon>Cytherideidae</taxon>
        <taxon>Cyprideis</taxon>
    </lineage>
</organism>
<dbReference type="GO" id="GO:0043325">
    <property type="term" value="F:phosphatidylinositol-3,4-bisphosphate binding"/>
    <property type="evidence" value="ECO:0007669"/>
    <property type="project" value="TreeGrafter"/>
</dbReference>
<dbReference type="Gene3D" id="1.25.40.90">
    <property type="match status" value="1"/>
</dbReference>
<dbReference type="InterPro" id="IPR013809">
    <property type="entry name" value="ENTH"/>
</dbReference>
<dbReference type="GO" id="GO:0030136">
    <property type="term" value="C:clathrin-coated vesicle"/>
    <property type="evidence" value="ECO:0007669"/>
    <property type="project" value="TreeGrafter"/>
</dbReference>
<dbReference type="PANTHER" id="PTHR10407">
    <property type="entry name" value="HUNTINGTIN INTERACTING PROTEIN 1"/>
    <property type="match status" value="1"/>
</dbReference>
<dbReference type="InterPro" id="IPR011417">
    <property type="entry name" value="ANTH_dom"/>
</dbReference>
<dbReference type="OrthoDB" id="6371727at2759"/>
<comment type="subcellular location">
    <subcellularLocation>
        <location evidence="1">Cytoplasm</location>
    </subcellularLocation>
</comment>
<evidence type="ECO:0000256" key="2">
    <source>
        <dbReference type="ARBA" id="ARBA00010135"/>
    </source>
</evidence>
<dbReference type="Gene3D" id="1.20.1410.10">
    <property type="entry name" value="I/LWEQ domain"/>
    <property type="match status" value="1"/>
</dbReference>
<dbReference type="PROSITE" id="PS50945">
    <property type="entry name" value="I_LWEQ"/>
    <property type="match status" value="1"/>
</dbReference>
<gene>
    <name evidence="5" type="ORF">CTOB1V02_LOCUS8322</name>
</gene>
<keyword evidence="4" id="KW-0009">Actin-binding</keyword>
<dbReference type="GO" id="GO:0051015">
    <property type="term" value="F:actin filament binding"/>
    <property type="evidence" value="ECO:0007669"/>
    <property type="project" value="TreeGrafter"/>
</dbReference>
<dbReference type="PANTHER" id="PTHR10407:SF15">
    <property type="entry name" value="HUNTINGTIN INTERACTING PROTEIN 1"/>
    <property type="match status" value="1"/>
</dbReference>
<dbReference type="FunFam" id="1.20.1410.10:FF:000006">
    <property type="entry name" value="Huntingtin interacting protein"/>
    <property type="match status" value="1"/>
</dbReference>
<dbReference type="EMBL" id="OB662705">
    <property type="protein sequence ID" value="CAD7230464.1"/>
    <property type="molecule type" value="Genomic_DNA"/>
</dbReference>
<dbReference type="InterPro" id="IPR002558">
    <property type="entry name" value="ILWEQ_dom"/>
</dbReference>
<dbReference type="GO" id="GO:0032051">
    <property type="term" value="F:clathrin light chain binding"/>
    <property type="evidence" value="ECO:0007669"/>
    <property type="project" value="TreeGrafter"/>
</dbReference>
<dbReference type="GO" id="GO:0035615">
    <property type="term" value="F:clathrin adaptor activity"/>
    <property type="evidence" value="ECO:0007669"/>
    <property type="project" value="TreeGrafter"/>
</dbReference>
<evidence type="ECO:0000256" key="1">
    <source>
        <dbReference type="ARBA" id="ARBA00004496"/>
    </source>
</evidence>
<dbReference type="SUPFAM" id="SSF48464">
    <property type="entry name" value="ENTH/VHS domain"/>
    <property type="match status" value="1"/>
</dbReference>
<dbReference type="GO" id="GO:0006897">
    <property type="term" value="P:endocytosis"/>
    <property type="evidence" value="ECO:0007669"/>
    <property type="project" value="InterPro"/>
</dbReference>
<dbReference type="SMART" id="SM00307">
    <property type="entry name" value="ILWEQ"/>
    <property type="match status" value="1"/>
</dbReference>
<dbReference type="SMART" id="SM00273">
    <property type="entry name" value="ENTH"/>
    <property type="match status" value="1"/>
</dbReference>
<dbReference type="InterPro" id="IPR008942">
    <property type="entry name" value="ENTH_VHS"/>
</dbReference>
<dbReference type="FunFam" id="1.25.40.90:FF:000012">
    <property type="entry name" value="Huntingtin interacting protein 1-related"/>
    <property type="match status" value="1"/>
</dbReference>
<reference evidence="5" key="1">
    <citation type="submission" date="2020-11" db="EMBL/GenBank/DDBJ databases">
        <authorList>
            <person name="Tran Van P."/>
        </authorList>
    </citation>
    <scope>NUCLEOTIDE SEQUENCE</scope>
</reference>
<dbReference type="Pfam" id="PF01608">
    <property type="entry name" value="I_LWEQ"/>
    <property type="match status" value="1"/>
</dbReference>
<comment type="similarity">
    <text evidence="2">Belongs to the SLA2 family.</text>
</comment>
<dbReference type="Pfam" id="PF07651">
    <property type="entry name" value="ANTH"/>
    <property type="match status" value="1"/>
</dbReference>
<dbReference type="PROSITE" id="PS50942">
    <property type="entry name" value="ENTH"/>
    <property type="match status" value="1"/>
</dbReference>
<proteinExistence type="inferred from homology"/>
<evidence type="ECO:0000256" key="4">
    <source>
        <dbReference type="ARBA" id="ARBA00023203"/>
    </source>
</evidence>